<dbReference type="Pfam" id="PF00202">
    <property type="entry name" value="Aminotran_3"/>
    <property type="match status" value="1"/>
</dbReference>
<evidence type="ECO:0000313" key="4">
    <source>
        <dbReference type="EMBL" id="GGN78681.1"/>
    </source>
</evidence>
<sequence length="438" mass="46690">MQVVQSTQPFVGNLVNPMSLLKGVAAGGPLVIASATGSTLTTADGRQLLDGMAGLINVNVGYGRSELAHVAAASMEELAFGTLFFGRATPPALALAGDLAALAPGEINQFFFTNSGSEANDSAYKFARLFHWLRGEPDRVKIIGRERNYHGMTMGGTAATWDKEFHVGIGPLQPGFLHVPQPTADWQADLAILGARILAEGPETIAAFVAEPISMPAGSPMPAPEYWPEVRRLLDRHGILWIADEVVTGFGRTGRMFAVEHWGADPDMLLMSKGVTSGYLPLGAVGLSDRIHEVFRESDRPMLHGFTTGGHPVSCAVARENLRIIHDENLVERSRKLGEYFRAGLERLSATREVYGAVRSLGLIVSIDLNPPEAFAAAGGTDFPALIPGEALGRGGVLRAYDGCVSFAPPLVITESEIDQLISTLDASVAAVLDRVGR</sequence>
<dbReference type="InterPro" id="IPR015421">
    <property type="entry name" value="PyrdxlP-dep_Trfase_major"/>
</dbReference>
<dbReference type="Gene3D" id="3.90.1150.10">
    <property type="entry name" value="Aspartate Aminotransferase, domain 1"/>
    <property type="match status" value="1"/>
</dbReference>
<dbReference type="PANTHER" id="PTHR43094">
    <property type="entry name" value="AMINOTRANSFERASE"/>
    <property type="match status" value="1"/>
</dbReference>
<dbReference type="Proteomes" id="UP000658127">
    <property type="component" value="Unassembled WGS sequence"/>
</dbReference>
<evidence type="ECO:0000313" key="5">
    <source>
        <dbReference type="Proteomes" id="UP000658127"/>
    </source>
</evidence>
<keyword evidence="4" id="KW-0808">Transferase</keyword>
<gene>
    <name evidence="4" type="ORF">GCM10011610_26510</name>
</gene>
<keyword evidence="5" id="KW-1185">Reference proteome</keyword>
<dbReference type="InterPro" id="IPR015424">
    <property type="entry name" value="PyrdxlP-dep_Trfase"/>
</dbReference>
<dbReference type="PROSITE" id="PS00600">
    <property type="entry name" value="AA_TRANSFER_CLASS_3"/>
    <property type="match status" value="1"/>
</dbReference>
<dbReference type="PANTHER" id="PTHR43094:SF1">
    <property type="entry name" value="AMINOTRANSFERASE CLASS-III"/>
    <property type="match status" value="1"/>
</dbReference>
<accession>A0ABQ2KD72</accession>
<organism evidence="4 5">
    <name type="scientific">Nocardia rhizosphaerihabitans</name>
    <dbReference type="NCBI Taxonomy" id="1691570"/>
    <lineage>
        <taxon>Bacteria</taxon>
        <taxon>Bacillati</taxon>
        <taxon>Actinomycetota</taxon>
        <taxon>Actinomycetes</taxon>
        <taxon>Mycobacteriales</taxon>
        <taxon>Nocardiaceae</taxon>
        <taxon>Nocardia</taxon>
    </lineage>
</organism>
<comment type="caution">
    <text evidence="4">The sequence shown here is derived from an EMBL/GenBank/DDBJ whole genome shotgun (WGS) entry which is preliminary data.</text>
</comment>
<dbReference type="CDD" id="cd00610">
    <property type="entry name" value="OAT_like"/>
    <property type="match status" value="1"/>
</dbReference>
<dbReference type="EMBL" id="BMNE01000003">
    <property type="protein sequence ID" value="GGN78681.1"/>
    <property type="molecule type" value="Genomic_DNA"/>
</dbReference>
<dbReference type="InterPro" id="IPR015422">
    <property type="entry name" value="PyrdxlP-dep_Trfase_small"/>
</dbReference>
<evidence type="ECO:0000256" key="2">
    <source>
        <dbReference type="ARBA" id="ARBA00022898"/>
    </source>
</evidence>
<comment type="similarity">
    <text evidence="1 3">Belongs to the class-III pyridoxal-phosphate-dependent aminotransferase family.</text>
</comment>
<dbReference type="GO" id="GO:0008483">
    <property type="term" value="F:transaminase activity"/>
    <property type="evidence" value="ECO:0007669"/>
    <property type="project" value="UniProtKB-KW"/>
</dbReference>
<keyword evidence="4" id="KW-0032">Aminotransferase</keyword>
<reference evidence="5" key="1">
    <citation type="journal article" date="2019" name="Int. J. Syst. Evol. Microbiol.">
        <title>The Global Catalogue of Microorganisms (GCM) 10K type strain sequencing project: providing services to taxonomists for standard genome sequencing and annotation.</title>
        <authorList>
            <consortium name="The Broad Institute Genomics Platform"/>
            <consortium name="The Broad Institute Genome Sequencing Center for Infectious Disease"/>
            <person name="Wu L."/>
            <person name="Ma J."/>
        </authorList>
    </citation>
    <scope>NUCLEOTIDE SEQUENCE [LARGE SCALE GENOMIC DNA]</scope>
    <source>
        <strain evidence="5">CGMCC 4.7329</strain>
    </source>
</reference>
<dbReference type="InterPro" id="IPR049704">
    <property type="entry name" value="Aminotrans_3_PPA_site"/>
</dbReference>
<evidence type="ECO:0000256" key="1">
    <source>
        <dbReference type="ARBA" id="ARBA00008954"/>
    </source>
</evidence>
<evidence type="ECO:0000256" key="3">
    <source>
        <dbReference type="RuleBase" id="RU003560"/>
    </source>
</evidence>
<dbReference type="PIRSF" id="PIRSF000521">
    <property type="entry name" value="Transaminase_4ab_Lys_Orn"/>
    <property type="match status" value="1"/>
</dbReference>
<dbReference type="InterPro" id="IPR005814">
    <property type="entry name" value="Aminotrans_3"/>
</dbReference>
<keyword evidence="2 3" id="KW-0663">Pyridoxal phosphate</keyword>
<dbReference type="Gene3D" id="3.40.640.10">
    <property type="entry name" value="Type I PLP-dependent aspartate aminotransferase-like (Major domain)"/>
    <property type="match status" value="1"/>
</dbReference>
<name>A0ABQ2KD72_9NOCA</name>
<proteinExistence type="inferred from homology"/>
<dbReference type="SUPFAM" id="SSF53383">
    <property type="entry name" value="PLP-dependent transferases"/>
    <property type="match status" value="1"/>
</dbReference>
<protein>
    <submittedName>
        <fullName evidence="4">Aspartate aminotransferase family protein</fullName>
    </submittedName>
</protein>